<organism evidence="3 4">
    <name type="scientific">Paenibacillus ferrarius</name>
    <dbReference type="NCBI Taxonomy" id="1469647"/>
    <lineage>
        <taxon>Bacteria</taxon>
        <taxon>Bacillati</taxon>
        <taxon>Bacillota</taxon>
        <taxon>Bacilli</taxon>
        <taxon>Bacillales</taxon>
        <taxon>Paenibacillaceae</taxon>
        <taxon>Paenibacillus</taxon>
    </lineage>
</organism>
<dbReference type="InterPro" id="IPR011051">
    <property type="entry name" value="RmlC_Cupin_sf"/>
</dbReference>
<dbReference type="Pfam" id="PF07883">
    <property type="entry name" value="Cupin_2"/>
    <property type="match status" value="1"/>
</dbReference>
<evidence type="ECO:0000313" key="4">
    <source>
        <dbReference type="Proteomes" id="UP000190626"/>
    </source>
</evidence>
<evidence type="ECO:0000256" key="1">
    <source>
        <dbReference type="ARBA" id="ARBA00022723"/>
    </source>
</evidence>
<evidence type="ECO:0000313" key="3">
    <source>
        <dbReference type="EMBL" id="OPH47822.1"/>
    </source>
</evidence>
<sequence length="151" mass="17024">MSKLEPNQANYSVNHAGTFLNFGNVTEGILKGKVFLKESLQLTSMEVSLNNLPPKAEVPFYHKHKENEELYIFLKGQGQFQVDGNEFNVFEGTSVRIAPDGVRALQNTSASEDLYFIVIQAKENSLTQWVETDGVILEQPVEWIMQSLKTT</sequence>
<evidence type="ECO:0000259" key="2">
    <source>
        <dbReference type="Pfam" id="PF07883"/>
    </source>
</evidence>
<dbReference type="PANTHER" id="PTHR35848:SF6">
    <property type="entry name" value="CUPIN TYPE-2 DOMAIN-CONTAINING PROTEIN"/>
    <property type="match status" value="1"/>
</dbReference>
<dbReference type="InterPro" id="IPR014710">
    <property type="entry name" value="RmlC-like_jellyroll"/>
</dbReference>
<keyword evidence="1" id="KW-0479">Metal-binding</keyword>
<dbReference type="InterPro" id="IPR013096">
    <property type="entry name" value="Cupin_2"/>
</dbReference>
<proteinExistence type="predicted"/>
<name>A0A1V4H9D8_9BACL</name>
<dbReference type="GO" id="GO:0046872">
    <property type="term" value="F:metal ion binding"/>
    <property type="evidence" value="ECO:0007669"/>
    <property type="project" value="UniProtKB-KW"/>
</dbReference>
<accession>A0A1V4H9D8</accession>
<comment type="caution">
    <text evidence="3">The sequence shown here is derived from an EMBL/GenBank/DDBJ whole genome shotgun (WGS) entry which is preliminary data.</text>
</comment>
<dbReference type="Proteomes" id="UP000190626">
    <property type="component" value="Unassembled WGS sequence"/>
</dbReference>
<dbReference type="EMBL" id="MBTG01000053">
    <property type="protein sequence ID" value="OPH47822.1"/>
    <property type="molecule type" value="Genomic_DNA"/>
</dbReference>
<dbReference type="SUPFAM" id="SSF51182">
    <property type="entry name" value="RmlC-like cupins"/>
    <property type="match status" value="1"/>
</dbReference>
<dbReference type="InterPro" id="IPR051610">
    <property type="entry name" value="GPI/OXD"/>
</dbReference>
<keyword evidence="4" id="KW-1185">Reference proteome</keyword>
<dbReference type="AlphaFoldDB" id="A0A1V4H9D8"/>
<reference evidence="4" key="1">
    <citation type="submission" date="2016-07" db="EMBL/GenBank/DDBJ databases">
        <authorList>
            <person name="Florea S."/>
            <person name="Webb J.S."/>
            <person name="Jaromczyk J."/>
            <person name="Schardl C.L."/>
        </authorList>
    </citation>
    <scope>NUCLEOTIDE SEQUENCE [LARGE SCALE GENOMIC DNA]</scope>
    <source>
        <strain evidence="4">CY1</strain>
    </source>
</reference>
<dbReference type="CDD" id="cd06985">
    <property type="entry name" value="cupin_BF4112"/>
    <property type="match status" value="1"/>
</dbReference>
<feature type="domain" description="Cupin type-2" evidence="2">
    <location>
        <begin position="51"/>
        <end position="119"/>
    </location>
</feature>
<gene>
    <name evidence="3" type="ORF">BC351_39555</name>
</gene>
<dbReference type="STRING" id="1469647.BC351_39555"/>
<protein>
    <recommendedName>
        <fullName evidence="2">Cupin type-2 domain-containing protein</fullName>
    </recommendedName>
</protein>
<dbReference type="PANTHER" id="PTHR35848">
    <property type="entry name" value="OXALATE-BINDING PROTEIN"/>
    <property type="match status" value="1"/>
</dbReference>
<dbReference type="Gene3D" id="2.60.120.10">
    <property type="entry name" value="Jelly Rolls"/>
    <property type="match status" value="1"/>
</dbReference>